<reference evidence="3 4" key="2">
    <citation type="submission" date="2010-03" db="EMBL/GenBank/DDBJ databases">
        <authorList>
            <person name="Pajon A."/>
        </authorList>
    </citation>
    <scope>NUCLEOTIDE SEQUENCE [LARGE SCALE GENOMIC DNA]</scope>
    <source>
        <strain evidence="3 4">WAL 8301</strain>
    </source>
</reference>
<reference evidence="3 4" key="1">
    <citation type="submission" date="2010-03" db="EMBL/GenBank/DDBJ databases">
        <title>The genome sequence of Alistipes shahii WAL 8301.</title>
        <authorList>
            <consortium name="metaHIT consortium -- http://www.metahit.eu/"/>
            <person name="Pajon A."/>
            <person name="Turner K."/>
            <person name="Parkhill J."/>
        </authorList>
    </citation>
    <scope>NUCLEOTIDE SEQUENCE [LARGE SCALE GENOMIC DNA]</scope>
    <source>
        <strain evidence="3 4">WAL 8301</strain>
    </source>
</reference>
<evidence type="ECO:0000313" key="4">
    <source>
        <dbReference type="Proteomes" id="UP000008794"/>
    </source>
</evidence>
<dbReference type="OrthoDB" id="915634at2"/>
<evidence type="ECO:0000313" key="3">
    <source>
        <dbReference type="EMBL" id="CBK63442.1"/>
    </source>
</evidence>
<feature type="region of interest" description="Disordered" evidence="1">
    <location>
        <begin position="361"/>
        <end position="442"/>
    </location>
</feature>
<dbReference type="InterPro" id="IPR005094">
    <property type="entry name" value="Endonuclease_MobA/VirD2"/>
</dbReference>
<evidence type="ECO:0000256" key="1">
    <source>
        <dbReference type="SAM" id="MobiDB-lite"/>
    </source>
</evidence>
<accession>D4IKI0</accession>
<dbReference type="AlphaFoldDB" id="D4IKI0"/>
<gene>
    <name evidence="3" type="ORF">AL1_08970</name>
</gene>
<dbReference type="NCBIfam" id="NF041325">
    <property type="entry name" value="Bacteroid_MobB"/>
    <property type="match status" value="1"/>
</dbReference>
<dbReference type="STRING" id="717959.AL1_08970"/>
<dbReference type="RefSeq" id="WP_015546377.1">
    <property type="nucleotide sequence ID" value="NC_021030.1"/>
</dbReference>
<dbReference type="BioCyc" id="ASHA717959:AL1_RS04200-MONOMER"/>
<dbReference type="GeneID" id="92755856"/>
<feature type="compositionally biased region" description="Low complexity" evidence="1">
    <location>
        <begin position="361"/>
        <end position="370"/>
    </location>
</feature>
<dbReference type="Pfam" id="PF03432">
    <property type="entry name" value="Relaxase"/>
    <property type="match status" value="1"/>
</dbReference>
<keyword evidence="4" id="KW-1185">Reference proteome</keyword>
<dbReference type="Proteomes" id="UP000008794">
    <property type="component" value="Chromosome"/>
</dbReference>
<dbReference type="HOGENOM" id="CLU_044309_0_1_10"/>
<proteinExistence type="predicted"/>
<dbReference type="KEGG" id="ash:AL1_08970"/>
<sequence>MVARITSGSNLSGVLKYNADKVNCGEADLLLCNRVIDMERPDRFNLTDAMQSFAPYLAVNRRTKNPVFHVSLNPAITDCLTDAQLTEIAREYMERMGFGDQPYYVFKHRDIDREHIHIVSVRIDEYGRKLDHNFERRRSVDALQSIERRYGLRPAVKGDEQREFDTARRVEYGRDNLKQQMKSTVWLLAEQYRFGSITEFRTLLNLYNVDLEERKGEADGKRWNGIVYTATDEQGKWVGTPIKSSALTPKGGYKFLQKQIARNDADIKSEQIKGPIRGTVARAMHRARTQDEFVRLLKADGIDAVFRQNAAGRITGATFVDHRTKTVLNGSRLGKSYSANVFQELFNNPRADRASLLPKLSAPAPAPATLRQQTPQKPEAQRPETTARPHAVPPAAPAAEQPPKPAPTPPRQTEKIRTEPRGLSPQPHPAQPAPHGIGESLFLAAGDLLGQITEDGPMSQEEFEAMRRNLSRKRKPRRKRTISR</sequence>
<organism evidence="3 4">
    <name type="scientific">Alistipes shahii WAL 8301</name>
    <dbReference type="NCBI Taxonomy" id="717959"/>
    <lineage>
        <taxon>Bacteria</taxon>
        <taxon>Pseudomonadati</taxon>
        <taxon>Bacteroidota</taxon>
        <taxon>Bacteroidia</taxon>
        <taxon>Bacteroidales</taxon>
        <taxon>Rikenellaceae</taxon>
        <taxon>Alistipes</taxon>
    </lineage>
</organism>
<protein>
    <submittedName>
        <fullName evidence="3">Relaxase/Mobilisation nuclease domain</fullName>
    </submittedName>
</protein>
<name>D4IKI0_9BACT</name>
<dbReference type="PATRIC" id="fig|717959.3.peg.2488"/>
<evidence type="ECO:0000259" key="2">
    <source>
        <dbReference type="Pfam" id="PF03432"/>
    </source>
</evidence>
<feature type="domain" description="MobA/VirD2-like nuclease" evidence="2">
    <location>
        <begin position="45"/>
        <end position="152"/>
    </location>
</feature>
<feature type="compositionally biased region" description="Pro residues" evidence="1">
    <location>
        <begin position="391"/>
        <end position="410"/>
    </location>
</feature>
<dbReference type="EMBL" id="FP929032">
    <property type="protein sequence ID" value="CBK63442.1"/>
    <property type="molecule type" value="Genomic_DNA"/>
</dbReference>